<proteinExistence type="inferred from homology"/>
<evidence type="ECO:0000256" key="2">
    <source>
        <dbReference type="ARBA" id="ARBA00022801"/>
    </source>
</evidence>
<dbReference type="InterPro" id="IPR019826">
    <property type="entry name" value="Carboxylesterase_B_AS"/>
</dbReference>
<feature type="domain" description="Carboxylesterase type B" evidence="5">
    <location>
        <begin position="73"/>
        <end position="584"/>
    </location>
</feature>
<evidence type="ECO:0000313" key="7">
    <source>
        <dbReference type="Proteomes" id="UP001642405"/>
    </source>
</evidence>
<organism evidence="6 7">
    <name type="scientific">Sporothrix curviconia</name>
    <dbReference type="NCBI Taxonomy" id="1260050"/>
    <lineage>
        <taxon>Eukaryota</taxon>
        <taxon>Fungi</taxon>
        <taxon>Dikarya</taxon>
        <taxon>Ascomycota</taxon>
        <taxon>Pezizomycotina</taxon>
        <taxon>Sordariomycetes</taxon>
        <taxon>Sordariomycetidae</taxon>
        <taxon>Ophiostomatales</taxon>
        <taxon>Ophiostomataceae</taxon>
        <taxon>Sporothrix</taxon>
    </lineage>
</organism>
<name>A0ABP0CKH4_9PEZI</name>
<dbReference type="Pfam" id="PF00135">
    <property type="entry name" value="COesterase"/>
    <property type="match status" value="1"/>
</dbReference>
<dbReference type="SUPFAM" id="SSF53474">
    <property type="entry name" value="alpha/beta-Hydrolases"/>
    <property type="match status" value="1"/>
</dbReference>
<dbReference type="EMBL" id="CAWUHB010000066">
    <property type="protein sequence ID" value="CAK7232618.1"/>
    <property type="molecule type" value="Genomic_DNA"/>
</dbReference>
<dbReference type="InterPro" id="IPR029058">
    <property type="entry name" value="AB_hydrolase_fold"/>
</dbReference>
<dbReference type="Gene3D" id="3.40.50.1820">
    <property type="entry name" value="alpha/beta hydrolase"/>
    <property type="match status" value="1"/>
</dbReference>
<evidence type="ECO:0000256" key="4">
    <source>
        <dbReference type="SAM" id="MobiDB-lite"/>
    </source>
</evidence>
<evidence type="ECO:0000313" key="6">
    <source>
        <dbReference type="EMBL" id="CAK7232618.1"/>
    </source>
</evidence>
<keyword evidence="2 3" id="KW-0378">Hydrolase</keyword>
<dbReference type="EC" id="3.1.1.-" evidence="3"/>
<evidence type="ECO:0000259" key="5">
    <source>
        <dbReference type="Pfam" id="PF00135"/>
    </source>
</evidence>
<protein>
    <recommendedName>
        <fullName evidence="3">Carboxylic ester hydrolase</fullName>
        <ecNumber evidence="3">3.1.1.-</ecNumber>
    </recommendedName>
</protein>
<comment type="similarity">
    <text evidence="1 3">Belongs to the type-B carboxylesterase/lipase family.</text>
</comment>
<dbReference type="PANTHER" id="PTHR11559">
    <property type="entry name" value="CARBOXYLESTERASE"/>
    <property type="match status" value="1"/>
</dbReference>
<dbReference type="PROSITE" id="PS00122">
    <property type="entry name" value="CARBOXYLESTERASE_B_1"/>
    <property type="match status" value="1"/>
</dbReference>
<dbReference type="InterPro" id="IPR050309">
    <property type="entry name" value="Type-B_Carboxylest/Lipase"/>
</dbReference>
<dbReference type="Proteomes" id="UP001642405">
    <property type="component" value="Unassembled WGS sequence"/>
</dbReference>
<feature type="region of interest" description="Disordered" evidence="4">
    <location>
        <begin position="607"/>
        <end position="631"/>
    </location>
</feature>
<evidence type="ECO:0000256" key="1">
    <source>
        <dbReference type="ARBA" id="ARBA00005964"/>
    </source>
</evidence>
<sequence length="675" mass="71748">MAPPVAAVLASSAPPCVRLPQGTYKGRVVAVGQNVVEAASLGLGVGSGGPRTSASSSAKGPLPIPEQMALPRALDVFLGIPYAQSTGGQNRFRPPVALAVDDRGTSDRGSRVIPATQLGQRCPGIAPNPFIPEGEDCLNLNVYRPSASASKSLSEKRIPTEPLPVVVYVHGGAFNNGMGAERDMASFVGYAEADIVGVSFNYRVGALGFLGWQGAAGDGANTSDDSDAPLNVGLRDQQALFAWVQKNIRCFGGNPNNVTIMGLSAGAHSIGHHLLYYPPGQAPFHKAILESGGPTARAVWNQNHPRPKSQLREFLVAAGAFSPEQRALRKASSPRDENRDILAYLRNLPLESIVAATRQVWNTYQASVCWPFQPVVDGNIIPRTPLRTWQGGFAPQIPVLTGFNSNEGTLFVPGDQGRADTNAHFRTFFADLVPGLTSDDLDELCRVYPDPVADPQNSPYIMPEPFPPGVTGRQWARLEAAYAHYAYICPVLQTAHYLAANAANANYNVYLYEFAAHAQGWNTANHGDNQICVAHSMAVLRDNPGLLAVADAMNSAWVQFAVSPAGDPNSRHGGGPAGVTWAPFVSPFAPPAVAKKTDPAAGSLVVFGQGNDERVPPAQRRGGSEAKPGTPAAIRSLSDYELAQCRFWWDRTALSQGDGQGESLAARQGIVNSRL</sequence>
<keyword evidence="7" id="KW-1185">Reference proteome</keyword>
<reference evidence="6 7" key="1">
    <citation type="submission" date="2024-01" db="EMBL/GenBank/DDBJ databases">
        <authorList>
            <person name="Allen C."/>
            <person name="Tagirdzhanova G."/>
        </authorList>
    </citation>
    <scope>NUCLEOTIDE SEQUENCE [LARGE SCALE GENOMIC DNA]</scope>
</reference>
<evidence type="ECO:0000256" key="3">
    <source>
        <dbReference type="RuleBase" id="RU361235"/>
    </source>
</evidence>
<gene>
    <name evidence="6" type="ORF">SCUCBS95973_008319</name>
</gene>
<dbReference type="InterPro" id="IPR002018">
    <property type="entry name" value="CarbesteraseB"/>
</dbReference>
<accession>A0ABP0CKH4</accession>
<comment type="caution">
    <text evidence="6">The sequence shown here is derived from an EMBL/GenBank/DDBJ whole genome shotgun (WGS) entry which is preliminary data.</text>
</comment>